<dbReference type="EMBL" id="BGPR01068047">
    <property type="protein sequence ID" value="GBO42084.1"/>
    <property type="molecule type" value="Genomic_DNA"/>
</dbReference>
<reference evidence="2 3" key="1">
    <citation type="journal article" date="2019" name="Sci. Rep.">
        <title>Orb-weaving spider Araneus ventricosus genome elucidates the spidroin gene catalogue.</title>
        <authorList>
            <person name="Kono N."/>
            <person name="Nakamura H."/>
            <person name="Ohtoshi R."/>
            <person name="Moran D.A.P."/>
            <person name="Shinohara A."/>
            <person name="Yoshida Y."/>
            <person name="Fujiwara M."/>
            <person name="Mori M."/>
            <person name="Tomita M."/>
            <person name="Arakawa K."/>
        </authorList>
    </citation>
    <scope>NUCLEOTIDE SEQUENCE [LARGE SCALE GENOMIC DNA]</scope>
</reference>
<accession>A0A4Y2WZJ1</accession>
<dbReference type="Proteomes" id="UP000499080">
    <property type="component" value="Unassembled WGS sequence"/>
</dbReference>
<evidence type="ECO:0000313" key="2">
    <source>
        <dbReference type="EMBL" id="GBO42084.1"/>
    </source>
</evidence>
<protein>
    <submittedName>
        <fullName evidence="2">Uncharacterized protein</fullName>
    </submittedName>
</protein>
<feature type="region of interest" description="Disordered" evidence="1">
    <location>
        <begin position="1"/>
        <end position="75"/>
    </location>
</feature>
<organism evidence="2 3">
    <name type="scientific">Araneus ventricosus</name>
    <name type="common">Orbweaver spider</name>
    <name type="synonym">Epeira ventricosa</name>
    <dbReference type="NCBI Taxonomy" id="182803"/>
    <lineage>
        <taxon>Eukaryota</taxon>
        <taxon>Metazoa</taxon>
        <taxon>Ecdysozoa</taxon>
        <taxon>Arthropoda</taxon>
        <taxon>Chelicerata</taxon>
        <taxon>Arachnida</taxon>
        <taxon>Araneae</taxon>
        <taxon>Araneomorphae</taxon>
        <taxon>Entelegynae</taxon>
        <taxon>Araneoidea</taxon>
        <taxon>Araneidae</taxon>
        <taxon>Araneus</taxon>
    </lineage>
</organism>
<name>A0A4Y2WZJ1_ARAVE</name>
<gene>
    <name evidence="2" type="ORF">AVEN_183366_1</name>
</gene>
<proteinExistence type="predicted"/>
<keyword evidence="3" id="KW-1185">Reference proteome</keyword>
<dbReference type="AlphaFoldDB" id="A0A4Y2WZJ1"/>
<evidence type="ECO:0000313" key="3">
    <source>
        <dbReference type="Proteomes" id="UP000499080"/>
    </source>
</evidence>
<feature type="compositionally biased region" description="Pro residues" evidence="1">
    <location>
        <begin position="48"/>
        <end position="57"/>
    </location>
</feature>
<feature type="compositionally biased region" description="Basic and acidic residues" evidence="1">
    <location>
        <begin position="27"/>
        <end position="47"/>
    </location>
</feature>
<comment type="caution">
    <text evidence="2">The sequence shown here is derived from an EMBL/GenBank/DDBJ whole genome shotgun (WGS) entry which is preliminary data.</text>
</comment>
<sequence length="135" mass="15319">MRSSFRRPRQSDPRVPALRLRRRTERKPHQNESGRQRSQNRTDERLPPVRPQPPRWQPPAHGRGHRAQAHHPPVEALGSVDHVVCRVGHGHGGRIPVHQGKIGFPVHLLAKESFASVRATVIFAITRRSYGTIST</sequence>
<evidence type="ECO:0000256" key="1">
    <source>
        <dbReference type="SAM" id="MobiDB-lite"/>
    </source>
</evidence>